<keyword evidence="4" id="KW-1185">Reference proteome</keyword>
<dbReference type="Pfam" id="PF14258">
    <property type="entry name" value="DUF4350"/>
    <property type="match status" value="1"/>
</dbReference>
<dbReference type="Proteomes" id="UP000293331">
    <property type="component" value="Unassembled WGS sequence"/>
</dbReference>
<keyword evidence="1" id="KW-1133">Transmembrane helix</keyword>
<feature type="domain" description="DUF4350" evidence="2">
    <location>
        <begin position="39"/>
        <end position="221"/>
    </location>
</feature>
<organism evidence="3 4">
    <name type="scientific">Mucilaginibacter terrigena</name>
    <dbReference type="NCBI Taxonomy" id="2492395"/>
    <lineage>
        <taxon>Bacteria</taxon>
        <taxon>Pseudomonadati</taxon>
        <taxon>Bacteroidota</taxon>
        <taxon>Sphingobacteriia</taxon>
        <taxon>Sphingobacteriales</taxon>
        <taxon>Sphingobacteriaceae</taxon>
        <taxon>Mucilaginibacter</taxon>
    </lineage>
</organism>
<evidence type="ECO:0000313" key="4">
    <source>
        <dbReference type="Proteomes" id="UP000293331"/>
    </source>
</evidence>
<dbReference type="RefSeq" id="WP_129878121.1">
    <property type="nucleotide sequence ID" value="NZ_SEWG01000010.1"/>
</dbReference>
<keyword evidence="1" id="KW-0472">Membrane</keyword>
<feature type="transmembrane region" description="Helical" evidence="1">
    <location>
        <begin position="255"/>
        <end position="273"/>
    </location>
</feature>
<keyword evidence="1" id="KW-0812">Transmembrane</keyword>
<dbReference type="EMBL" id="SEWG01000010">
    <property type="protein sequence ID" value="RYU86153.1"/>
    <property type="molecule type" value="Genomic_DNA"/>
</dbReference>
<name>A0A4Q5LH35_9SPHI</name>
<dbReference type="OrthoDB" id="1111222at2"/>
<dbReference type="InterPro" id="IPR025646">
    <property type="entry name" value="DUF4350"/>
</dbReference>
<evidence type="ECO:0000313" key="3">
    <source>
        <dbReference type="EMBL" id="RYU86153.1"/>
    </source>
</evidence>
<reference evidence="3 4" key="1">
    <citation type="submission" date="2019-02" db="EMBL/GenBank/DDBJ databases">
        <title>Bacterial novel species Mucilaginibacter sp. 17JY9-4 isolated from soil.</title>
        <authorList>
            <person name="Jung H.-Y."/>
        </authorList>
    </citation>
    <scope>NUCLEOTIDE SEQUENCE [LARGE SCALE GENOMIC DNA]</scope>
    <source>
        <strain evidence="3 4">17JY9-4</strain>
    </source>
</reference>
<sequence>MKGYKAYLAGITILLILYFVAEYNRPKSINWDSTLRRADKIPYGTYILYKQLHDIFPTADVSNTNKSLYQVFNAGDTLAGNYLIITNSTNIGKEDFKALTKFISSGNSVFISSDSWNDYLSDTLDLTTTHEFEKGNIGLNFTSPSLKQVADYKLDNRIANSYFNSFDTLKAKVVSKNQYGKSVFLRYTYGKGNLFVFANPRVFTNYNLLKPTGAAYAAKVLSYLPTADNVYWDQHQNNDIDVDESTLRVFFSYQALKWAFYISLGGMGIFLLYEIKRRQRIIPIVEPLKNSTVEFVSVVGKVYYEQRDNTNLAAKKIMYFAEHLRSVFGLKTAFDQQFIDAFINKTGVEASLAKDLMNHINYLTHQSRVSDHELIVLNQLIEKFYIQSGSYGK</sequence>
<gene>
    <name evidence="3" type="ORF">EWM62_18270</name>
</gene>
<dbReference type="AlphaFoldDB" id="A0A4Q5LH35"/>
<accession>A0A4Q5LH35</accession>
<evidence type="ECO:0000259" key="2">
    <source>
        <dbReference type="Pfam" id="PF14258"/>
    </source>
</evidence>
<evidence type="ECO:0000256" key="1">
    <source>
        <dbReference type="SAM" id="Phobius"/>
    </source>
</evidence>
<comment type="caution">
    <text evidence="3">The sequence shown here is derived from an EMBL/GenBank/DDBJ whole genome shotgun (WGS) entry which is preliminary data.</text>
</comment>
<protein>
    <submittedName>
        <fullName evidence="3">DUF4350 domain-containing protein</fullName>
    </submittedName>
</protein>
<proteinExistence type="predicted"/>